<keyword evidence="11" id="KW-1185">Reference proteome</keyword>
<dbReference type="PANTHER" id="PTHR31038">
    <property type="entry name" value="EXPRESSED PROTEIN-RELATED"/>
    <property type="match status" value="1"/>
</dbReference>
<evidence type="ECO:0000256" key="2">
    <source>
        <dbReference type="ARBA" id="ARBA00010793"/>
    </source>
</evidence>
<keyword evidence="3" id="KW-0150">Chloroplast</keyword>
<evidence type="ECO:0000256" key="4">
    <source>
        <dbReference type="ARBA" id="ARBA00022640"/>
    </source>
</evidence>
<accession>A0A9D4Z879</accession>
<keyword evidence="7" id="KW-1133">Transmembrane helix</keyword>
<proteinExistence type="inferred from homology"/>
<evidence type="ECO:0000313" key="11">
    <source>
        <dbReference type="Proteomes" id="UP000886520"/>
    </source>
</evidence>
<evidence type="ECO:0000256" key="5">
    <source>
        <dbReference type="ARBA" id="ARBA00022692"/>
    </source>
</evidence>
<dbReference type="Pfam" id="PF11891">
    <property type="entry name" value="RETICULATA-like"/>
    <property type="match status" value="1"/>
</dbReference>
<evidence type="ECO:0000313" key="10">
    <source>
        <dbReference type="EMBL" id="KAI5065888.1"/>
    </source>
</evidence>
<comment type="similarity">
    <text evidence="2">Belongs to the RETICULATA family.</text>
</comment>
<dbReference type="OrthoDB" id="513951at2759"/>
<evidence type="ECO:0000256" key="1">
    <source>
        <dbReference type="ARBA" id="ARBA00004508"/>
    </source>
</evidence>
<keyword evidence="5" id="KW-0812">Transmembrane</keyword>
<sequence length="887" mass="97893">MAKNVLVGKGLWDYVSGDEVRPGSIAPATPGRGAAVGAGPSQVTPEQKSWDTKDAQVMAMIALIIKRTITPHIRSCRTSEDAWNTLQAMFGGRNAARIEFLKKQLDKIQMDEGDDIVEHLTKIRDLKEQLLSIDEVIPKKDLVSKTLNSLPPSYLTFQTSLTRSLRANPEPLHFEELVALLLQEDKSCKNKSLQVDGMDHALVVQNKNKGKESAHYSKSSAGQSSEKSKGDSDKSKKKAKEESANFVQDSYAFVVCSDFSAYSVDKTQMICTLENGLFVLDRYEKQIQTHDVFEGLLPSFVENQESQQVDNLDQSFDQHVTPHDVEEIDLGVISQYSTSSARSQKRALRGSHRYSNCKFNQGITFHPQKLLELDMASLRSASLPTQCFVTAHTSAEPLCKHAHTPRHIHTSYAVLSSCKRPGFDGTHQAASTHRPGNHRIETFNLSGLTENENAHEEGHADFTLSIRAMAPVMKKGYGAFGGGATLEKSKLDLSQKTSQVAPKTEDGGGGGDIGKGINHGGGDGGDDGGDDDDYFGDADDDDEADDGGFFGRRLALPEVFDRKIVEAIMQEWYKTFAELPAGLRQAVELGFISSAQMVRYLSYIGRPTLARFLSRAMPPSPSRAFVGRMIADPSFVYKLLWEQAVTIAYGSWWEFKHRKERLKEEWGLAAVNVLSMSLCNAAIVWSLAPCRSYGSTFKFNLQNTIQKLPSNIFERNYAFREFDMAKRVQSFFYKAGELCLVGLLTGAASGGLTKLIASGKENLSVPAPPIKTSALSYGAFLGLSGNLRYQLVYGAEKVMQQQFNHIGVVVFCSTILRALNIYVGDASRVSWLGLDVATEQTAESADQAYRRPSLPSLNQLEGMLKFDNLLPKAPTRRKVKRRVMVAS</sequence>
<dbReference type="GO" id="GO:0009706">
    <property type="term" value="C:chloroplast inner membrane"/>
    <property type="evidence" value="ECO:0007669"/>
    <property type="project" value="TreeGrafter"/>
</dbReference>
<feature type="compositionally biased region" description="Gly residues" evidence="9">
    <location>
        <begin position="507"/>
        <end position="523"/>
    </location>
</feature>
<feature type="compositionally biased region" description="Basic and acidic residues" evidence="9">
    <location>
        <begin position="226"/>
        <end position="237"/>
    </location>
</feature>
<feature type="region of interest" description="Disordered" evidence="9">
    <location>
        <begin position="23"/>
        <end position="49"/>
    </location>
</feature>
<evidence type="ECO:0000256" key="9">
    <source>
        <dbReference type="SAM" id="MobiDB-lite"/>
    </source>
</evidence>
<evidence type="ECO:0000256" key="6">
    <source>
        <dbReference type="ARBA" id="ARBA00022946"/>
    </source>
</evidence>
<dbReference type="AlphaFoldDB" id="A0A9D4Z879"/>
<keyword evidence="4" id="KW-0934">Plastid</keyword>
<keyword evidence="8" id="KW-0472">Membrane</keyword>
<feature type="region of interest" description="Disordered" evidence="9">
    <location>
        <begin position="209"/>
        <end position="237"/>
    </location>
</feature>
<feature type="region of interest" description="Disordered" evidence="9">
    <location>
        <begin position="491"/>
        <end position="540"/>
    </location>
</feature>
<comment type="caution">
    <text evidence="10">The sequence shown here is derived from an EMBL/GenBank/DDBJ whole genome shotgun (WGS) entry which is preliminary data.</text>
</comment>
<evidence type="ECO:0000256" key="8">
    <source>
        <dbReference type="ARBA" id="ARBA00023136"/>
    </source>
</evidence>
<keyword evidence="6" id="KW-0809">Transit peptide</keyword>
<dbReference type="InterPro" id="IPR021825">
    <property type="entry name" value="RETICULATA-related"/>
</dbReference>
<evidence type="ECO:0000256" key="7">
    <source>
        <dbReference type="ARBA" id="ARBA00022989"/>
    </source>
</evidence>
<dbReference type="Pfam" id="PF14223">
    <property type="entry name" value="Retrotran_gag_2"/>
    <property type="match status" value="1"/>
</dbReference>
<comment type="subcellular location">
    <subcellularLocation>
        <location evidence="1">Plastid</location>
        <location evidence="1">Chloroplast membrane</location>
        <topology evidence="1">Multi-pass membrane protein</topology>
    </subcellularLocation>
</comment>
<dbReference type="Proteomes" id="UP000886520">
    <property type="component" value="Chromosome 18"/>
</dbReference>
<protein>
    <submittedName>
        <fullName evidence="10">Uncharacterized protein</fullName>
    </submittedName>
</protein>
<organism evidence="10 11">
    <name type="scientific">Adiantum capillus-veneris</name>
    <name type="common">Maidenhair fern</name>
    <dbReference type="NCBI Taxonomy" id="13818"/>
    <lineage>
        <taxon>Eukaryota</taxon>
        <taxon>Viridiplantae</taxon>
        <taxon>Streptophyta</taxon>
        <taxon>Embryophyta</taxon>
        <taxon>Tracheophyta</taxon>
        <taxon>Polypodiopsida</taxon>
        <taxon>Polypodiidae</taxon>
        <taxon>Polypodiales</taxon>
        <taxon>Pteridineae</taxon>
        <taxon>Pteridaceae</taxon>
        <taxon>Vittarioideae</taxon>
        <taxon>Adiantum</taxon>
    </lineage>
</organism>
<gene>
    <name evidence="10" type="ORF">GOP47_0018512</name>
</gene>
<reference evidence="10" key="1">
    <citation type="submission" date="2021-01" db="EMBL/GenBank/DDBJ databases">
        <title>Adiantum capillus-veneris genome.</title>
        <authorList>
            <person name="Fang Y."/>
            <person name="Liao Q."/>
        </authorList>
    </citation>
    <scope>NUCLEOTIDE SEQUENCE</scope>
    <source>
        <strain evidence="10">H3</strain>
        <tissue evidence="10">Leaf</tissue>
    </source>
</reference>
<feature type="compositionally biased region" description="Acidic residues" evidence="9">
    <location>
        <begin position="524"/>
        <end position="540"/>
    </location>
</feature>
<dbReference type="EMBL" id="JABFUD020000018">
    <property type="protein sequence ID" value="KAI5065888.1"/>
    <property type="molecule type" value="Genomic_DNA"/>
</dbReference>
<dbReference type="PANTHER" id="PTHR31038:SF2">
    <property type="entry name" value="PROTEIN RETICULATA-RELATED 1, CHLOROPLASTIC"/>
    <property type="match status" value="1"/>
</dbReference>
<dbReference type="GO" id="GO:0099402">
    <property type="term" value="P:plant organ development"/>
    <property type="evidence" value="ECO:0007669"/>
    <property type="project" value="TreeGrafter"/>
</dbReference>
<evidence type="ECO:0000256" key="3">
    <source>
        <dbReference type="ARBA" id="ARBA00022528"/>
    </source>
</evidence>
<name>A0A9D4Z879_ADICA</name>